<evidence type="ECO:0000256" key="5">
    <source>
        <dbReference type="ARBA" id="ARBA00022702"/>
    </source>
</evidence>
<name>A0A3Q2XKE3_HIPCM</name>
<feature type="region of interest" description="Disordered" evidence="7">
    <location>
        <begin position="29"/>
        <end position="50"/>
    </location>
</feature>
<reference evidence="10" key="1">
    <citation type="submission" date="2025-08" db="UniProtKB">
        <authorList>
            <consortium name="Ensembl"/>
        </authorList>
    </citation>
    <scope>IDENTIFICATION</scope>
</reference>
<evidence type="ECO:0000313" key="10">
    <source>
        <dbReference type="Ensembl" id="ENSHCOP00000004958.1"/>
    </source>
</evidence>
<comment type="subcellular location">
    <subcellularLocation>
        <location evidence="2">Secreted</location>
    </subcellularLocation>
</comment>
<feature type="signal peptide" evidence="8">
    <location>
        <begin position="1"/>
        <end position="26"/>
    </location>
</feature>
<evidence type="ECO:0000256" key="1">
    <source>
        <dbReference type="ARBA" id="ARBA00003524"/>
    </source>
</evidence>
<keyword evidence="4" id="KW-0964">Secreted</keyword>
<keyword evidence="8" id="KW-0732">Signal</keyword>
<keyword evidence="5" id="KW-0372">Hormone</keyword>
<accession>A0A3Q2XKE3</accession>
<dbReference type="Pfam" id="PF03002">
    <property type="entry name" value="Somatostatin"/>
    <property type="match status" value="1"/>
</dbReference>
<evidence type="ECO:0000256" key="8">
    <source>
        <dbReference type="SAM" id="SignalP"/>
    </source>
</evidence>
<comment type="similarity">
    <text evidence="3">Belongs to the somatostatin family.</text>
</comment>
<dbReference type="OMA" id="XSEPEDI"/>
<evidence type="ECO:0000256" key="4">
    <source>
        <dbReference type="ARBA" id="ARBA00022525"/>
    </source>
</evidence>
<evidence type="ECO:0000256" key="6">
    <source>
        <dbReference type="ARBA" id="ARBA00023157"/>
    </source>
</evidence>
<keyword evidence="11" id="KW-1185">Reference proteome</keyword>
<keyword evidence="6" id="KW-1015">Disulfide bond</keyword>
<reference evidence="10" key="2">
    <citation type="submission" date="2025-09" db="UniProtKB">
        <authorList>
            <consortium name="Ensembl"/>
        </authorList>
    </citation>
    <scope>IDENTIFICATION</scope>
</reference>
<evidence type="ECO:0000259" key="9">
    <source>
        <dbReference type="Pfam" id="PF03002"/>
    </source>
</evidence>
<feature type="region of interest" description="Disordered" evidence="7">
    <location>
        <begin position="72"/>
        <end position="103"/>
    </location>
</feature>
<comment type="function">
    <text evidence="1">Somatostatin inhibits the release of somatotropin.</text>
</comment>
<feature type="chain" id="PRO_5018640323" evidence="8">
    <location>
        <begin position="27"/>
        <end position="122"/>
    </location>
</feature>
<evidence type="ECO:0000313" key="11">
    <source>
        <dbReference type="Proteomes" id="UP000264820"/>
    </source>
</evidence>
<protein>
    <submittedName>
        <fullName evidence="10">Somatostatin-1-like</fullName>
    </submittedName>
</protein>
<dbReference type="STRING" id="109280.ENSHCOP00000004958"/>
<dbReference type="Ensembl" id="ENSHCOT00000006168.1">
    <property type="protein sequence ID" value="ENSHCOP00000004958.1"/>
    <property type="gene ID" value="ENSHCOG00000006542.1"/>
</dbReference>
<evidence type="ECO:0000256" key="2">
    <source>
        <dbReference type="ARBA" id="ARBA00004613"/>
    </source>
</evidence>
<dbReference type="GO" id="GO:0005179">
    <property type="term" value="F:hormone activity"/>
    <property type="evidence" value="ECO:0007669"/>
    <property type="project" value="UniProtKB-KW"/>
</dbReference>
<evidence type="ECO:0000256" key="7">
    <source>
        <dbReference type="SAM" id="MobiDB-lite"/>
    </source>
</evidence>
<evidence type="ECO:0000256" key="3">
    <source>
        <dbReference type="ARBA" id="ARBA00008327"/>
    </source>
</evidence>
<sequence length="122" mass="12659">RMKTCGSSSRCLLMLLLAACASPLAALTRANPGRDAAPGSYKQDRPGPSPAEALLWDLLQMANEAADQDEWRNGAEGAGERAAALTRSVGGGGGDAGLPAPVGPRERKAGCKNFFWKTLTSC</sequence>
<dbReference type="InterPro" id="IPR018142">
    <property type="entry name" value="Somatostatin/Cortistatin_C"/>
</dbReference>
<dbReference type="Proteomes" id="UP000264820">
    <property type="component" value="Unplaced"/>
</dbReference>
<dbReference type="AlphaFoldDB" id="A0A3Q2XKE3"/>
<feature type="domain" description="Somatostatin/Cortistatin C-terminal" evidence="9">
    <location>
        <begin position="105"/>
        <end position="122"/>
    </location>
</feature>
<dbReference type="GO" id="GO:0005576">
    <property type="term" value="C:extracellular region"/>
    <property type="evidence" value="ECO:0007669"/>
    <property type="project" value="UniProtKB-SubCell"/>
</dbReference>
<proteinExistence type="inferred from homology"/>
<organism evidence="10 11">
    <name type="scientific">Hippocampus comes</name>
    <name type="common">Tiger tail seahorse</name>
    <dbReference type="NCBI Taxonomy" id="109280"/>
    <lineage>
        <taxon>Eukaryota</taxon>
        <taxon>Metazoa</taxon>
        <taxon>Chordata</taxon>
        <taxon>Craniata</taxon>
        <taxon>Vertebrata</taxon>
        <taxon>Euteleostomi</taxon>
        <taxon>Actinopterygii</taxon>
        <taxon>Neopterygii</taxon>
        <taxon>Teleostei</taxon>
        <taxon>Neoteleostei</taxon>
        <taxon>Acanthomorphata</taxon>
        <taxon>Syngnathiaria</taxon>
        <taxon>Syngnathiformes</taxon>
        <taxon>Syngnathoidei</taxon>
        <taxon>Syngnathidae</taxon>
        <taxon>Hippocampus</taxon>
    </lineage>
</organism>